<dbReference type="Pfam" id="PF00125">
    <property type="entry name" value="Histone"/>
    <property type="match status" value="1"/>
</dbReference>
<dbReference type="CDD" id="cd00074">
    <property type="entry name" value="HFD_H2A"/>
    <property type="match status" value="1"/>
</dbReference>
<proteinExistence type="predicted"/>
<dbReference type="Gene3D" id="1.10.20.10">
    <property type="entry name" value="Histone, subunit A"/>
    <property type="match status" value="1"/>
</dbReference>
<evidence type="ECO:0000313" key="5">
    <source>
        <dbReference type="Proteomes" id="UP001178507"/>
    </source>
</evidence>
<evidence type="ECO:0000313" key="4">
    <source>
        <dbReference type="EMBL" id="CAJ1392124.1"/>
    </source>
</evidence>
<accession>A0AA36MZ59</accession>
<feature type="compositionally biased region" description="Polar residues" evidence="1">
    <location>
        <begin position="389"/>
        <end position="411"/>
    </location>
</feature>
<gene>
    <name evidence="4" type="ORF">EVOR1521_LOCUS17298</name>
</gene>
<dbReference type="SMART" id="SM00414">
    <property type="entry name" value="H2A"/>
    <property type="match status" value="1"/>
</dbReference>
<feature type="compositionally biased region" description="Basic and acidic residues" evidence="1">
    <location>
        <begin position="42"/>
        <end position="67"/>
    </location>
</feature>
<reference evidence="4" key="1">
    <citation type="submission" date="2023-08" db="EMBL/GenBank/DDBJ databases">
        <authorList>
            <person name="Chen Y."/>
            <person name="Shah S."/>
            <person name="Dougan E. K."/>
            <person name="Thang M."/>
            <person name="Chan C."/>
        </authorList>
    </citation>
    <scope>NUCLEOTIDE SEQUENCE</scope>
</reference>
<dbReference type="PRINTS" id="PR00620">
    <property type="entry name" value="HISTONEH2A"/>
</dbReference>
<dbReference type="InterPro" id="IPR007125">
    <property type="entry name" value="H2A/H2B/H3"/>
</dbReference>
<dbReference type="GO" id="GO:0030527">
    <property type="term" value="F:structural constituent of chromatin"/>
    <property type="evidence" value="ECO:0007669"/>
    <property type="project" value="InterPro"/>
</dbReference>
<dbReference type="InterPro" id="IPR009072">
    <property type="entry name" value="Histone-fold"/>
</dbReference>
<dbReference type="GO" id="GO:0003677">
    <property type="term" value="F:DNA binding"/>
    <property type="evidence" value="ECO:0007669"/>
    <property type="project" value="InterPro"/>
</dbReference>
<dbReference type="Pfam" id="PF16211">
    <property type="entry name" value="Histone_H2A_C"/>
    <property type="match status" value="1"/>
</dbReference>
<dbReference type="GO" id="GO:0000786">
    <property type="term" value="C:nucleosome"/>
    <property type="evidence" value="ECO:0007669"/>
    <property type="project" value="InterPro"/>
</dbReference>
<sequence length="411" mass="45208">MSEKEEEKKGDKGDKDKRSMMSPEGDKAVASASATPMSGAETPEKDASKVKGSSVKESKGTKSEVYKDPNVTGAAEEVLPEDSEEVHQATPISKAGLETPLTDEKKKSGWADKKKFAAKFADKRGKERKKDLKGAKAKDNKDNKGLKNKNPKNKKPNKGKKPNKPNKTNKPNKRANKGQANKASTRKGDKKKLDKDKAKTDKENTDKKNEKDSRYKKPGKRQKDGTDLEGEVTPVTVDKRKDRGRKGIKLNQVKKHKAKPASSRRAGCIFPVARIHRFLKSYATSKCRVGGSAGIFTAAVMEYLAAEVLELAGNVCADYHLKRITPRHLQIAIRGDEELANLVKATIAGGGVVPNINRNLFPNIRLREEELYKTKPSTRRSRHVDPGQESGTRQMSPRTSPLASSTPAGEY</sequence>
<feature type="compositionally biased region" description="Basic and acidic residues" evidence="1">
    <location>
        <begin position="102"/>
        <end position="145"/>
    </location>
</feature>
<name>A0AA36MZ59_9DINO</name>
<evidence type="ECO:0000256" key="1">
    <source>
        <dbReference type="SAM" id="MobiDB-lite"/>
    </source>
</evidence>
<dbReference type="FunFam" id="1.10.20.10:FF:000126">
    <property type="entry name" value="Histone H2A"/>
    <property type="match status" value="1"/>
</dbReference>
<feature type="compositionally biased region" description="Basic and acidic residues" evidence="1">
    <location>
        <begin position="191"/>
        <end position="226"/>
    </location>
</feature>
<dbReference type="PANTHER" id="PTHR23430">
    <property type="entry name" value="HISTONE H2A"/>
    <property type="match status" value="1"/>
</dbReference>
<comment type="caution">
    <text evidence="4">The sequence shown here is derived from an EMBL/GenBank/DDBJ whole genome shotgun (WGS) entry which is preliminary data.</text>
</comment>
<dbReference type="SUPFAM" id="SSF47113">
    <property type="entry name" value="Histone-fold"/>
    <property type="match status" value="1"/>
</dbReference>
<protein>
    <recommendedName>
        <fullName evidence="6">Histone H2A</fullName>
    </recommendedName>
</protein>
<feature type="domain" description="Core Histone H2A/H2B/H3" evidence="2">
    <location>
        <begin position="254"/>
        <end position="335"/>
    </location>
</feature>
<feature type="compositionally biased region" description="Basic and acidic residues" evidence="1">
    <location>
        <begin position="1"/>
        <end position="27"/>
    </location>
</feature>
<organism evidence="4 5">
    <name type="scientific">Effrenium voratum</name>
    <dbReference type="NCBI Taxonomy" id="2562239"/>
    <lineage>
        <taxon>Eukaryota</taxon>
        <taxon>Sar</taxon>
        <taxon>Alveolata</taxon>
        <taxon>Dinophyceae</taxon>
        <taxon>Suessiales</taxon>
        <taxon>Symbiodiniaceae</taxon>
        <taxon>Effrenium</taxon>
    </lineage>
</organism>
<feature type="region of interest" description="Disordered" evidence="1">
    <location>
        <begin position="1"/>
        <end position="243"/>
    </location>
</feature>
<dbReference type="EMBL" id="CAUJNA010002269">
    <property type="protein sequence ID" value="CAJ1392124.1"/>
    <property type="molecule type" value="Genomic_DNA"/>
</dbReference>
<evidence type="ECO:0000259" key="3">
    <source>
        <dbReference type="Pfam" id="PF16211"/>
    </source>
</evidence>
<dbReference type="GO" id="GO:0046982">
    <property type="term" value="F:protein heterodimerization activity"/>
    <property type="evidence" value="ECO:0007669"/>
    <property type="project" value="InterPro"/>
</dbReference>
<dbReference type="InterPro" id="IPR002119">
    <property type="entry name" value="Histone_H2A"/>
</dbReference>
<feature type="compositionally biased region" description="Basic residues" evidence="1">
    <location>
        <begin position="146"/>
        <end position="164"/>
    </location>
</feature>
<feature type="region of interest" description="Disordered" evidence="1">
    <location>
        <begin position="371"/>
        <end position="411"/>
    </location>
</feature>
<dbReference type="InterPro" id="IPR032454">
    <property type="entry name" value="Histone_H2A_C"/>
</dbReference>
<dbReference type="AlphaFoldDB" id="A0AA36MZ59"/>
<evidence type="ECO:0008006" key="6">
    <source>
        <dbReference type="Google" id="ProtNLM"/>
    </source>
</evidence>
<feature type="domain" description="Histone H2A C-terminal" evidence="3">
    <location>
        <begin position="337"/>
        <end position="363"/>
    </location>
</feature>
<evidence type="ECO:0000259" key="2">
    <source>
        <dbReference type="Pfam" id="PF00125"/>
    </source>
</evidence>
<keyword evidence="5" id="KW-1185">Reference proteome</keyword>
<dbReference type="Proteomes" id="UP001178507">
    <property type="component" value="Unassembled WGS sequence"/>
</dbReference>